<gene>
    <name evidence="1" type="ORF">CCHR01_13422</name>
</gene>
<keyword evidence="2" id="KW-1185">Reference proteome</keyword>
<protein>
    <submittedName>
        <fullName evidence="1">Uncharacterized protein</fullName>
    </submittedName>
</protein>
<organism evidence="1 2">
    <name type="scientific">Colletotrichum chrysophilum</name>
    <dbReference type="NCBI Taxonomy" id="1836956"/>
    <lineage>
        <taxon>Eukaryota</taxon>
        <taxon>Fungi</taxon>
        <taxon>Dikarya</taxon>
        <taxon>Ascomycota</taxon>
        <taxon>Pezizomycotina</taxon>
        <taxon>Sordariomycetes</taxon>
        <taxon>Hypocreomycetidae</taxon>
        <taxon>Glomerellales</taxon>
        <taxon>Glomerellaceae</taxon>
        <taxon>Colletotrichum</taxon>
        <taxon>Colletotrichum gloeosporioides species complex</taxon>
    </lineage>
</organism>
<sequence>MPNSSREAIRVQQPTRYTLLATANMVSPRAWGRDPTSQASIQARMSTNARAWIAEEVAPYGQELILKTDTRPLPSLSALS</sequence>
<dbReference type="EMBL" id="JAQOWY010000333">
    <property type="protein sequence ID" value="KAK1843931.1"/>
    <property type="molecule type" value="Genomic_DNA"/>
</dbReference>
<evidence type="ECO:0000313" key="1">
    <source>
        <dbReference type="EMBL" id="KAK1843931.1"/>
    </source>
</evidence>
<proteinExistence type="predicted"/>
<dbReference type="Proteomes" id="UP001243330">
    <property type="component" value="Unassembled WGS sequence"/>
</dbReference>
<evidence type="ECO:0000313" key="2">
    <source>
        <dbReference type="Proteomes" id="UP001243330"/>
    </source>
</evidence>
<accession>A0AAD9EGI2</accession>
<name>A0AAD9EGI2_9PEZI</name>
<comment type="caution">
    <text evidence="1">The sequence shown here is derived from an EMBL/GenBank/DDBJ whole genome shotgun (WGS) entry which is preliminary data.</text>
</comment>
<reference evidence="1" key="1">
    <citation type="submission" date="2023-01" db="EMBL/GenBank/DDBJ databases">
        <title>Colletotrichum chrysophilum M932 genome sequence.</title>
        <authorList>
            <person name="Baroncelli R."/>
        </authorList>
    </citation>
    <scope>NUCLEOTIDE SEQUENCE</scope>
    <source>
        <strain evidence="1">M932</strain>
    </source>
</reference>
<dbReference type="AlphaFoldDB" id="A0AAD9EGI2"/>